<sequence>MGNWFYKHSYRISSVPGAPLFDNFTTTIDNDTLELSESFSVQIDAIDNETSVDRVLLEFEGTNHSLINSVGNTYIYQNWTPNTAGNISFIIYAFDTENKMGRTGDVIEVKDTIDPIYTNYIQSSDTDEAGEIIDISIVATDYAGIKGVTITFVSTDHPMGFEGSDTWSYELRAPDTGGPLSYTITIEDNSGNIVTKDDSVQVT</sequence>
<evidence type="ECO:0000313" key="1">
    <source>
        <dbReference type="EMBL" id="KKN00782.1"/>
    </source>
</evidence>
<reference evidence="1" key="1">
    <citation type="journal article" date="2015" name="Nature">
        <title>Complex archaea that bridge the gap between prokaryotes and eukaryotes.</title>
        <authorList>
            <person name="Spang A."/>
            <person name="Saw J.H."/>
            <person name="Jorgensen S.L."/>
            <person name="Zaremba-Niedzwiedzka K."/>
            <person name="Martijn J."/>
            <person name="Lind A.E."/>
            <person name="van Eijk R."/>
            <person name="Schleper C."/>
            <person name="Guy L."/>
            <person name="Ettema T.J."/>
        </authorList>
    </citation>
    <scope>NUCLEOTIDE SEQUENCE</scope>
</reference>
<comment type="caution">
    <text evidence="1">The sequence shown here is derived from an EMBL/GenBank/DDBJ whole genome shotgun (WGS) entry which is preliminary data.</text>
</comment>
<dbReference type="EMBL" id="LAZR01005335">
    <property type="protein sequence ID" value="KKN00782.1"/>
    <property type="molecule type" value="Genomic_DNA"/>
</dbReference>
<dbReference type="AlphaFoldDB" id="A0A0F9MN41"/>
<organism evidence="1">
    <name type="scientific">marine sediment metagenome</name>
    <dbReference type="NCBI Taxonomy" id="412755"/>
    <lineage>
        <taxon>unclassified sequences</taxon>
        <taxon>metagenomes</taxon>
        <taxon>ecological metagenomes</taxon>
    </lineage>
</organism>
<protein>
    <submittedName>
        <fullName evidence="1">Uncharacterized protein</fullName>
    </submittedName>
</protein>
<proteinExistence type="predicted"/>
<name>A0A0F9MN41_9ZZZZ</name>
<accession>A0A0F9MN41</accession>
<gene>
    <name evidence="1" type="ORF">LCGC14_1134310</name>
</gene>